<dbReference type="GO" id="GO:0016787">
    <property type="term" value="F:hydrolase activity"/>
    <property type="evidence" value="ECO:0007669"/>
    <property type="project" value="UniProtKB-KW"/>
</dbReference>
<feature type="transmembrane region" description="Helical" evidence="7">
    <location>
        <begin position="122"/>
        <end position="143"/>
    </location>
</feature>
<feature type="transmembrane region" description="Helical" evidence="7">
    <location>
        <begin position="227"/>
        <end position="245"/>
    </location>
</feature>
<dbReference type="AlphaFoldDB" id="A0A840E4Z9"/>
<dbReference type="Pfam" id="PF01569">
    <property type="entry name" value="PAP2"/>
    <property type="match status" value="1"/>
</dbReference>
<protein>
    <recommendedName>
        <fullName evidence="8">Phosphatidic acid phosphatase type 2/haloperoxidase domain-containing protein</fullName>
    </recommendedName>
</protein>
<dbReference type="SUPFAM" id="SSF48317">
    <property type="entry name" value="Acid phosphatase/Vanadium-dependent haloperoxidase"/>
    <property type="match status" value="1"/>
</dbReference>
<evidence type="ECO:0000313" key="9">
    <source>
        <dbReference type="EMBL" id="MBB4080714.1"/>
    </source>
</evidence>
<keyword evidence="2" id="KW-1003">Cell membrane</keyword>
<dbReference type="PANTHER" id="PTHR14969">
    <property type="entry name" value="SPHINGOSINE-1-PHOSPHATE PHOSPHOHYDROLASE"/>
    <property type="match status" value="1"/>
</dbReference>
<gene>
    <name evidence="9" type="ORF">GGR28_003349</name>
</gene>
<evidence type="ECO:0000256" key="5">
    <source>
        <dbReference type="ARBA" id="ARBA00022989"/>
    </source>
</evidence>
<evidence type="ECO:0000259" key="8">
    <source>
        <dbReference type="SMART" id="SM00014"/>
    </source>
</evidence>
<name>A0A840E4Z9_9BACT</name>
<dbReference type="GO" id="GO:0005886">
    <property type="term" value="C:plasma membrane"/>
    <property type="evidence" value="ECO:0007669"/>
    <property type="project" value="UniProtKB-SubCell"/>
</dbReference>
<dbReference type="Proteomes" id="UP000576209">
    <property type="component" value="Unassembled WGS sequence"/>
</dbReference>
<evidence type="ECO:0000256" key="2">
    <source>
        <dbReference type="ARBA" id="ARBA00022475"/>
    </source>
</evidence>
<comment type="subcellular location">
    <subcellularLocation>
        <location evidence="1">Cell membrane</location>
        <topology evidence="1">Multi-pass membrane protein</topology>
    </subcellularLocation>
</comment>
<comment type="caution">
    <text evidence="9">The sequence shown here is derived from an EMBL/GenBank/DDBJ whole genome shotgun (WGS) entry which is preliminary data.</text>
</comment>
<dbReference type="InterPro" id="IPR000326">
    <property type="entry name" value="PAP2/HPO"/>
</dbReference>
<evidence type="ECO:0000256" key="3">
    <source>
        <dbReference type="ARBA" id="ARBA00022692"/>
    </source>
</evidence>
<evidence type="ECO:0000256" key="1">
    <source>
        <dbReference type="ARBA" id="ARBA00004651"/>
    </source>
</evidence>
<dbReference type="EMBL" id="JACIFF010000009">
    <property type="protein sequence ID" value="MBB4080714.1"/>
    <property type="molecule type" value="Genomic_DNA"/>
</dbReference>
<keyword evidence="5 7" id="KW-1133">Transmembrane helix</keyword>
<sequence length="251" mass="27449">MIYRLLSILFLVLSLLVSQFLPAQGLVVHPYNPSNATNAVLLGLGGALTTTSILLDRRVSPLTEDDISVLEINKIPGIDLFSTRHISLDADESTDKLLLASFASPFFLLLDRPGRDNFDRMALIVFEGAMINAGLINLTKVLVRRPRPYTYNADAPLDTKLKKSSRYSFFSGHSATTAYFSITTAKLYNDLYPNSKATPYVWLGAALLPAAVSYGRMRAGRHFFTDVLVGSAVGTIIAIVVPTLHRNGEGN</sequence>
<dbReference type="CDD" id="cd01610">
    <property type="entry name" value="PAP2_like"/>
    <property type="match status" value="1"/>
</dbReference>
<evidence type="ECO:0000256" key="4">
    <source>
        <dbReference type="ARBA" id="ARBA00022801"/>
    </source>
</evidence>
<dbReference type="Gene3D" id="1.20.144.10">
    <property type="entry name" value="Phosphatidic acid phosphatase type 2/haloperoxidase"/>
    <property type="match status" value="1"/>
</dbReference>
<keyword evidence="3 7" id="KW-0812">Transmembrane</keyword>
<accession>A0A840E4Z9</accession>
<reference evidence="9 10" key="1">
    <citation type="submission" date="2020-08" db="EMBL/GenBank/DDBJ databases">
        <title>Genomic Encyclopedia of Type Strains, Phase IV (KMG-IV): sequencing the most valuable type-strain genomes for metagenomic binning, comparative biology and taxonomic classification.</title>
        <authorList>
            <person name="Goeker M."/>
        </authorList>
    </citation>
    <scope>NUCLEOTIDE SEQUENCE [LARGE SCALE GENOMIC DNA]</scope>
    <source>
        <strain evidence="9 10">DSM 105137</strain>
    </source>
</reference>
<evidence type="ECO:0000313" key="10">
    <source>
        <dbReference type="Proteomes" id="UP000576209"/>
    </source>
</evidence>
<dbReference type="PANTHER" id="PTHR14969:SF62">
    <property type="entry name" value="DECAPRENYLPHOSPHORYL-5-PHOSPHORIBOSE PHOSPHATASE RV3807C-RELATED"/>
    <property type="match status" value="1"/>
</dbReference>
<dbReference type="SMART" id="SM00014">
    <property type="entry name" value="acidPPc"/>
    <property type="match status" value="1"/>
</dbReference>
<evidence type="ECO:0000256" key="6">
    <source>
        <dbReference type="ARBA" id="ARBA00023136"/>
    </source>
</evidence>
<keyword evidence="6 7" id="KW-0472">Membrane</keyword>
<proteinExistence type="predicted"/>
<dbReference type="RefSeq" id="WP_183496940.1">
    <property type="nucleotide sequence ID" value="NZ_JACIFF010000009.1"/>
</dbReference>
<feature type="transmembrane region" description="Helical" evidence="7">
    <location>
        <begin position="197"/>
        <end position="215"/>
    </location>
</feature>
<evidence type="ECO:0000256" key="7">
    <source>
        <dbReference type="SAM" id="Phobius"/>
    </source>
</evidence>
<feature type="domain" description="Phosphatidic acid phosphatase type 2/haloperoxidase" evidence="8">
    <location>
        <begin position="121"/>
        <end position="242"/>
    </location>
</feature>
<dbReference type="InterPro" id="IPR036938">
    <property type="entry name" value="PAP2/HPO_sf"/>
</dbReference>
<organism evidence="9 10">
    <name type="scientific">Neolewinella aquimaris</name>
    <dbReference type="NCBI Taxonomy" id="1835722"/>
    <lineage>
        <taxon>Bacteria</taxon>
        <taxon>Pseudomonadati</taxon>
        <taxon>Bacteroidota</taxon>
        <taxon>Saprospiria</taxon>
        <taxon>Saprospirales</taxon>
        <taxon>Lewinellaceae</taxon>
        <taxon>Neolewinella</taxon>
    </lineage>
</organism>
<keyword evidence="4" id="KW-0378">Hydrolase</keyword>
<keyword evidence="10" id="KW-1185">Reference proteome</keyword>